<comment type="similarity">
    <text evidence="2">Belongs to the CENP-C/MIF2 family.</text>
</comment>
<evidence type="ECO:0000256" key="1">
    <source>
        <dbReference type="ARBA" id="ARBA00004123"/>
    </source>
</evidence>
<feature type="region of interest" description="Disordered" evidence="4">
    <location>
        <begin position="389"/>
        <end position="425"/>
    </location>
</feature>
<feature type="compositionally biased region" description="Polar residues" evidence="4">
    <location>
        <begin position="328"/>
        <end position="357"/>
    </location>
</feature>
<dbReference type="GO" id="GO:0051455">
    <property type="term" value="P:spindle attachment to meiosis I kinetochore"/>
    <property type="evidence" value="ECO:0007669"/>
    <property type="project" value="TreeGrafter"/>
</dbReference>
<feature type="region of interest" description="Disordered" evidence="4">
    <location>
        <begin position="692"/>
        <end position="727"/>
    </location>
</feature>
<feature type="compositionally biased region" description="Basic and acidic residues" evidence="4">
    <location>
        <begin position="612"/>
        <end position="621"/>
    </location>
</feature>
<evidence type="ECO:0000256" key="4">
    <source>
        <dbReference type="SAM" id="MobiDB-lite"/>
    </source>
</evidence>
<feature type="compositionally biased region" description="Polar residues" evidence="4">
    <location>
        <begin position="563"/>
        <end position="577"/>
    </location>
</feature>
<dbReference type="PANTHER" id="PTHR16684:SF11">
    <property type="entry name" value="CENTROMERE PROTEIN C"/>
    <property type="match status" value="1"/>
</dbReference>
<dbReference type="Proteomes" id="UP001177140">
    <property type="component" value="Unassembled WGS sequence"/>
</dbReference>
<dbReference type="GO" id="GO:0051315">
    <property type="term" value="P:attachment of mitotic spindle microtubules to kinetochore"/>
    <property type="evidence" value="ECO:0007669"/>
    <property type="project" value="TreeGrafter"/>
</dbReference>
<keyword evidence="6" id="KW-1185">Reference proteome</keyword>
<feature type="region of interest" description="Disordered" evidence="4">
    <location>
        <begin position="313"/>
        <end position="362"/>
    </location>
</feature>
<gene>
    <name evidence="5" type="ORF">MKW94_012971</name>
</gene>
<feature type="compositionally biased region" description="Polar residues" evidence="4">
    <location>
        <begin position="208"/>
        <end position="223"/>
    </location>
</feature>
<dbReference type="GO" id="GO:0019237">
    <property type="term" value="F:centromeric DNA binding"/>
    <property type="evidence" value="ECO:0007669"/>
    <property type="project" value="InterPro"/>
</dbReference>
<dbReference type="GO" id="GO:0000776">
    <property type="term" value="C:kinetochore"/>
    <property type="evidence" value="ECO:0007669"/>
    <property type="project" value="InterPro"/>
</dbReference>
<accession>A0AA42B123</accession>
<dbReference type="InterPro" id="IPR028386">
    <property type="entry name" value="CENP-C/Mif2/cnp3"/>
</dbReference>
<evidence type="ECO:0000256" key="2">
    <source>
        <dbReference type="ARBA" id="ARBA00010291"/>
    </source>
</evidence>
<dbReference type="GO" id="GO:0005634">
    <property type="term" value="C:nucleus"/>
    <property type="evidence" value="ECO:0007669"/>
    <property type="project" value="UniProtKB-SubCell"/>
</dbReference>
<feature type="region of interest" description="Disordered" evidence="4">
    <location>
        <begin position="538"/>
        <end position="646"/>
    </location>
</feature>
<comment type="caution">
    <text evidence="5">The sequence shown here is derived from an EMBL/GenBank/DDBJ whole genome shotgun (WGS) entry which is preliminary data.</text>
</comment>
<feature type="non-terminal residue" evidence="5">
    <location>
        <position position="1"/>
    </location>
</feature>
<keyword evidence="3" id="KW-0539">Nucleus</keyword>
<dbReference type="PANTHER" id="PTHR16684">
    <property type="entry name" value="CENTROMERE PROTEIN C"/>
    <property type="match status" value="1"/>
</dbReference>
<feature type="region of interest" description="Disordered" evidence="4">
    <location>
        <begin position="167"/>
        <end position="188"/>
    </location>
</feature>
<reference evidence="5" key="1">
    <citation type="submission" date="2022-03" db="EMBL/GenBank/DDBJ databases">
        <title>A functionally conserved STORR gene fusion in Papaver species that diverged 16.8 million years ago.</title>
        <authorList>
            <person name="Catania T."/>
        </authorList>
    </citation>
    <scope>NUCLEOTIDE SEQUENCE</scope>
    <source>
        <strain evidence="5">S-191538</strain>
    </source>
</reference>
<feature type="compositionally biased region" description="Basic and acidic residues" evidence="4">
    <location>
        <begin position="397"/>
        <end position="412"/>
    </location>
</feature>
<protein>
    <submittedName>
        <fullName evidence="5">Uncharacterized protein</fullName>
    </submittedName>
</protein>
<proteinExistence type="inferred from homology"/>
<evidence type="ECO:0000313" key="6">
    <source>
        <dbReference type="Proteomes" id="UP001177140"/>
    </source>
</evidence>
<evidence type="ECO:0000256" key="3">
    <source>
        <dbReference type="ARBA" id="ARBA00023242"/>
    </source>
</evidence>
<dbReference type="AlphaFoldDB" id="A0AA42B123"/>
<name>A0AA42B123_PAPNU</name>
<feature type="compositionally biased region" description="Basic residues" evidence="4">
    <location>
        <begin position="706"/>
        <end position="721"/>
    </location>
</feature>
<evidence type="ECO:0000313" key="5">
    <source>
        <dbReference type="EMBL" id="MCL7047385.1"/>
    </source>
</evidence>
<dbReference type="GO" id="GO:0051382">
    <property type="term" value="P:kinetochore assembly"/>
    <property type="evidence" value="ECO:0007669"/>
    <property type="project" value="InterPro"/>
</dbReference>
<organism evidence="5 6">
    <name type="scientific">Papaver nudicaule</name>
    <name type="common">Iceland poppy</name>
    <dbReference type="NCBI Taxonomy" id="74823"/>
    <lineage>
        <taxon>Eukaryota</taxon>
        <taxon>Viridiplantae</taxon>
        <taxon>Streptophyta</taxon>
        <taxon>Embryophyta</taxon>
        <taxon>Tracheophyta</taxon>
        <taxon>Spermatophyta</taxon>
        <taxon>Magnoliopsida</taxon>
        <taxon>Ranunculales</taxon>
        <taxon>Papaveraceae</taxon>
        <taxon>Papaveroideae</taxon>
        <taxon>Papaver</taxon>
    </lineage>
</organism>
<sequence length="727" mass="79907">MVAEVLNPDKVDPTDGIGLLTILSRTFKGKITTSSDTNQNDMELIKNYHQSVAIKNSENFMEQAREISSRNAEDINNELPCPGQSGNKEEDIVVENEKLGGKQRRPGLLGDTKRPKFSLKSNVMSQTNFNLEEMEKEIDKISDPVEYFNAHERLENARKEIQRQTGGIPTNSVKDTIPGRTRVPRPGLGTVRQKHRYSWVGAGSNEVFSSQPEADFSSQSTDKPITETMDKHDPIEESILVDDGVEKDSVAAQNNVNHILAELLSTSCTDLDGDGAVSFLQERLQLKPIVVDKLSLPDLDSFRSISVTATVERAGKSRESLSEMESLIRQSRNKTSTETHLSANTSMYQRASPTSPESPLASVSLLRKRLSQMGQTASPFSFGGINCSPVRNTSPVKGKDIRDNSRDAECGHNNETNDTTAEAPDKKASSSCCEFQSAMLVNDDTAGTNTVLKKLSMYTEDCSAGGLGGVLQDKAEDVCQETSTSQQKEAALEGLWNTDCSGSLLDGVKSFVGEHQPGNGDSQAANFHPMQNNEVEDMQPKGVASEQKEPGLEDLPSGDIDCSRSQFGESISATGKHQTVDAVPQNSDFLTEPNEEMYAEPPSLSENRKRKPPQENKIERQKSRRKSLAVSETGTKGESEVRRSTRARTRPLEYWKGEQFLDGRVQNESVSFTDKHQSGDVISENPDILAEQHEETNPEPSLNVIGKKKAPARNRMGRTRQKGLAVA</sequence>
<feature type="region of interest" description="Disordered" evidence="4">
    <location>
        <begin position="208"/>
        <end position="228"/>
    </location>
</feature>
<comment type="subcellular location">
    <subcellularLocation>
        <location evidence="1">Nucleus</location>
    </subcellularLocation>
</comment>
<dbReference type="EMBL" id="JAJJMA010292182">
    <property type="protein sequence ID" value="MCL7047385.1"/>
    <property type="molecule type" value="Genomic_DNA"/>
</dbReference>